<gene>
    <name evidence="1" type="ORF">BQ8482_110206</name>
</gene>
<dbReference type="Proteomes" id="UP000245698">
    <property type="component" value="Unassembled WGS sequence"/>
</dbReference>
<proteinExistence type="predicted"/>
<reference evidence="2" key="1">
    <citation type="submission" date="2016-12" db="EMBL/GenBank/DDBJ databases">
        <authorList>
            <person name="Brunel B."/>
        </authorList>
    </citation>
    <scope>NUCLEOTIDE SEQUENCE [LARGE SCALE GENOMIC DNA]</scope>
</reference>
<evidence type="ECO:0000313" key="1">
    <source>
        <dbReference type="EMBL" id="SJM28276.1"/>
    </source>
</evidence>
<name>A0A2P9AAX9_9HYPH</name>
<sequence length="111" mass="12792">MRVEPIDRQARLFAELGAELRSAIDHGGLRIVLKKSSACWLRSVRPSLPELLRRRRHTVVRHLLRAGSTSTHIFSFKLDLHRASMDSIDRSHVTKPWTSFGFRFSVRAPHP</sequence>
<protein>
    <submittedName>
        <fullName evidence="1">Uncharacterized protein</fullName>
    </submittedName>
</protein>
<dbReference type="EMBL" id="FUIG01000013">
    <property type="protein sequence ID" value="SJM28276.1"/>
    <property type="molecule type" value="Genomic_DNA"/>
</dbReference>
<dbReference type="AlphaFoldDB" id="A0A2P9AAX9"/>
<keyword evidence="2" id="KW-1185">Reference proteome</keyword>
<evidence type="ECO:0000313" key="2">
    <source>
        <dbReference type="Proteomes" id="UP000245698"/>
    </source>
</evidence>
<organism evidence="1 2">
    <name type="scientific">Mesorhizobium delmotii</name>
    <dbReference type="NCBI Taxonomy" id="1631247"/>
    <lineage>
        <taxon>Bacteria</taxon>
        <taxon>Pseudomonadati</taxon>
        <taxon>Pseudomonadota</taxon>
        <taxon>Alphaproteobacteria</taxon>
        <taxon>Hyphomicrobiales</taxon>
        <taxon>Phyllobacteriaceae</taxon>
        <taxon>Mesorhizobium</taxon>
    </lineage>
</organism>
<accession>A0A2P9AAX9</accession>